<dbReference type="EMBL" id="CP037920">
    <property type="protein sequence ID" value="QDT99048.1"/>
    <property type="molecule type" value="Genomic_DNA"/>
</dbReference>
<reference evidence="2 3" key="1">
    <citation type="submission" date="2019-03" db="EMBL/GenBank/DDBJ databases">
        <title>Deep-cultivation of Planctomycetes and their phenomic and genomic characterization uncovers novel biology.</title>
        <authorList>
            <person name="Wiegand S."/>
            <person name="Jogler M."/>
            <person name="Boedeker C."/>
            <person name="Pinto D."/>
            <person name="Vollmers J."/>
            <person name="Rivas-Marin E."/>
            <person name="Kohn T."/>
            <person name="Peeters S.H."/>
            <person name="Heuer A."/>
            <person name="Rast P."/>
            <person name="Oberbeckmann S."/>
            <person name="Bunk B."/>
            <person name="Jeske O."/>
            <person name="Meyerdierks A."/>
            <person name="Storesund J.E."/>
            <person name="Kallscheuer N."/>
            <person name="Luecker S."/>
            <person name="Lage O.M."/>
            <person name="Pohl T."/>
            <person name="Merkel B.J."/>
            <person name="Hornburger P."/>
            <person name="Mueller R.-W."/>
            <person name="Bruemmer F."/>
            <person name="Labrenz M."/>
            <person name="Spormann A.M."/>
            <person name="Op den Camp H."/>
            <person name="Overmann J."/>
            <person name="Amann R."/>
            <person name="Jetten M.S.M."/>
            <person name="Mascher T."/>
            <person name="Medema M.H."/>
            <person name="Devos D.P."/>
            <person name="Kaster A.-K."/>
            <person name="Ovreas L."/>
            <person name="Rohde M."/>
            <person name="Galperin M.Y."/>
            <person name="Jogler C."/>
        </authorList>
    </citation>
    <scope>NUCLEOTIDE SEQUENCE [LARGE SCALE GENOMIC DNA]</scope>
    <source>
        <strain evidence="2 3">V144</strain>
    </source>
</reference>
<feature type="signal peptide" evidence="1">
    <location>
        <begin position="1"/>
        <end position="23"/>
    </location>
</feature>
<feature type="chain" id="PRO_5021932490" evidence="1">
    <location>
        <begin position="24"/>
        <end position="166"/>
    </location>
</feature>
<dbReference type="KEGG" id="gaw:V144x_45580"/>
<organism evidence="2 3">
    <name type="scientific">Gimesia aquarii</name>
    <dbReference type="NCBI Taxonomy" id="2527964"/>
    <lineage>
        <taxon>Bacteria</taxon>
        <taxon>Pseudomonadati</taxon>
        <taxon>Planctomycetota</taxon>
        <taxon>Planctomycetia</taxon>
        <taxon>Planctomycetales</taxon>
        <taxon>Planctomycetaceae</taxon>
        <taxon>Gimesia</taxon>
    </lineage>
</organism>
<protein>
    <submittedName>
        <fullName evidence="2">Uncharacterized protein</fullName>
    </submittedName>
</protein>
<evidence type="ECO:0000256" key="1">
    <source>
        <dbReference type="SAM" id="SignalP"/>
    </source>
</evidence>
<sequence length="166" mass="18552" precursor="true">MKHFTKRLLVITLFSISTTIALGQDATQPKQIEPITIQSQGLIVIVPKSRDKLMAYSYLTSTWSQSDISVDVSVKINPTVGRSMAACQLGQEVHAYSAKSAVWAKLKLSQDNKIHFTVGDNFVMVYVKEVKEKEISKLYIFGEHSKAWSGVDLTTGEMLLNTQQKQ</sequence>
<accession>A0A517W1C8</accession>
<name>A0A517W1C8_9PLAN</name>
<keyword evidence="1" id="KW-0732">Signal</keyword>
<gene>
    <name evidence="2" type="ORF">V144x_45580</name>
</gene>
<evidence type="ECO:0000313" key="3">
    <source>
        <dbReference type="Proteomes" id="UP000318704"/>
    </source>
</evidence>
<dbReference type="RefSeq" id="WP_144988206.1">
    <property type="nucleotide sequence ID" value="NZ_CP037920.1"/>
</dbReference>
<dbReference type="AlphaFoldDB" id="A0A517W1C8"/>
<evidence type="ECO:0000313" key="2">
    <source>
        <dbReference type="EMBL" id="QDT99048.1"/>
    </source>
</evidence>
<proteinExistence type="predicted"/>
<dbReference type="Proteomes" id="UP000318704">
    <property type="component" value="Chromosome"/>
</dbReference>